<proteinExistence type="predicted"/>
<comment type="caution">
    <text evidence="1">The sequence shown here is derived from an EMBL/GenBank/DDBJ whole genome shotgun (WGS) entry which is preliminary data.</text>
</comment>
<protein>
    <submittedName>
        <fullName evidence="1">Uncharacterized protein</fullName>
    </submittedName>
</protein>
<reference evidence="1 2" key="1">
    <citation type="submission" date="2018-10" db="EMBL/GenBank/DDBJ databases">
        <title>A high-quality apple genome assembly.</title>
        <authorList>
            <person name="Hu J."/>
        </authorList>
    </citation>
    <scope>NUCLEOTIDE SEQUENCE [LARGE SCALE GENOMIC DNA]</scope>
    <source>
        <strain evidence="2">cv. HFTH1</strain>
        <tissue evidence="1">Young leaf</tissue>
    </source>
</reference>
<accession>A0A498HDI4</accession>
<evidence type="ECO:0000313" key="1">
    <source>
        <dbReference type="EMBL" id="RXH67495.1"/>
    </source>
</evidence>
<dbReference type="EMBL" id="RDQH01000343">
    <property type="protein sequence ID" value="RXH67495.1"/>
    <property type="molecule type" value="Genomic_DNA"/>
</dbReference>
<name>A0A498HDI4_MALDO</name>
<sequence>MLYLTSESSSLEFSNAHHLVDMTLSAHTLMKVRGKMKKILIAGCIGNQRYKLHWVTSPPSTFNLSMVQEFNANVSSKFSDSGGEEYVHGVLVHFDSTVINSILVNPSLPLVKNQVSKFRLKLFSRIWSDFIRRNFLGTSNNGNLTLELMNLSDVMCAAAHGDLHLLPSLSVSRERKIVYLYEINSLRRQFVEFQSSMCQTMSLP</sequence>
<dbReference type="AlphaFoldDB" id="A0A498HDI4"/>
<dbReference type="Proteomes" id="UP000290289">
    <property type="component" value="Chromosome 17"/>
</dbReference>
<gene>
    <name evidence="1" type="ORF">DVH24_027642</name>
</gene>
<evidence type="ECO:0000313" key="2">
    <source>
        <dbReference type="Proteomes" id="UP000290289"/>
    </source>
</evidence>
<keyword evidence="2" id="KW-1185">Reference proteome</keyword>
<organism evidence="1 2">
    <name type="scientific">Malus domestica</name>
    <name type="common">Apple</name>
    <name type="synonym">Pyrus malus</name>
    <dbReference type="NCBI Taxonomy" id="3750"/>
    <lineage>
        <taxon>Eukaryota</taxon>
        <taxon>Viridiplantae</taxon>
        <taxon>Streptophyta</taxon>
        <taxon>Embryophyta</taxon>
        <taxon>Tracheophyta</taxon>
        <taxon>Spermatophyta</taxon>
        <taxon>Magnoliopsida</taxon>
        <taxon>eudicotyledons</taxon>
        <taxon>Gunneridae</taxon>
        <taxon>Pentapetalae</taxon>
        <taxon>rosids</taxon>
        <taxon>fabids</taxon>
        <taxon>Rosales</taxon>
        <taxon>Rosaceae</taxon>
        <taxon>Amygdaloideae</taxon>
        <taxon>Maleae</taxon>
        <taxon>Malus</taxon>
    </lineage>
</organism>